<sequence>MKYIYTILLGFILSISLVNAQCPNDSNTEATIVSTDALCFAAEDGTISFELKDASDVSLDPVNFDFGLYDGGENDWVYDDIGVSPGGDINPAITLSISGTVLTFSNVPTTKDGIGYTIGSRDNGICGITFRTYSSGFSGIIINEPSELTASINLITDDCDNSNSGAIDIDVTGGTPDGGGNYNYSWSNGATTEDISGLDDGTYSVTVTDDNGCTAELTGIVVEAGPDAGTAGSADACNNDAAFNLYNVLGGTPQLSGSFAAAIGNPEAVTISQPGDGSTSTADFDGVATGTYVFTYTVSSAGCPDATADVTITVNQAPDAGLAATVEACEDEGAFDLFTSLGGTPQATNGVWTEDAGNPATSILTQSGDGSTGTADLTTAIGTYNFTYTVTAPGCSPSTAILTVNVSALPDAGTAGSADACNNDAAFNLYNVLGGTPQLSGSFAAAIGNPEAVTISQPGDGSTSTADFDGVATGTYVFTYTVSSAGCPDATADVTITVNQAPDAGLAATVEACEDEGAFDLFTSLGGTPQATNGVWTEDAGNPATSILTQSGDGSTGTADLTTAIGTYNFTYTVTAPGCSPSTAILTVNVSALPDAGTAGSADACNNDAAFNLYNVLGGTPQLSGSFAAAIGNPEAVTISQPGDGSTSTADFDGVATGTYVFTYTVSSAGCPDATADVTITVNQAPDAGLAATVEACEDEGAFDLFTSLGGTPQATNGVWTEDAGNPATSILTQSGDGSTGTADLTTAIGTYNFTYTVTAPGCSPSTAILTVNVSALPDAGTAGSADACNNDAAFNLYNVLGGTPQLSGSFAAAIGNPEAVTISQPGDGSTSTADFDGVATGTYVFTYTVSSAGCPDATADVTITVNQAPDAGLAATVEACEDEGAFDLFTSLGGTPQATNGVWTEDAGNPATSILTQSGDGSTGTADLTTAIGTYNFTYTVTAPGCSPSTAILTVNVSALPDAGTAGSADACNNDAAFNLYNVLGGTPQLSGSFAAAIGNPEAVTISQPGDGSTSTADFDGVATGTYVFTYTVSSAGCPDATADVTITVNQAPDAGLAATVEACEDEGAFDLFTSLGGTPQATNGVWTEDAGNPATSILTQSGDGSTGTADLTTAIGTYNFTYTVTAPGCSPSTAILTVNVSALPDAGTAGSADACNNDAAFNLYNVLGGTPQLSGSFAAAIGNPEAVTISQPGDGSTSTADFDGVATGTYVFTYTVSSAGCPDATADVTITVNQAPDAGLAATVEACEDEGAFDLFTSLGGTPQATNGVWTEDAGNPATSILTQSGDGSTGTADLTTAIGTYNFTYTVTAPGCSPSTAILTVNVSALPDAGTAGSADACNNDAAFNLYNVLGGTPQLSGSFAAAIGNPEAVTISQPGDGSTSTADFDGVATGTYVFTYTVSSAGCPDATADVTITVNQAPDAGLAATVEACEDEGAFDLFTSLGGTPQATNGVWTEDAGNPATSILTQSGDGSTGTADLTTAIGTYNFTYTVTAPGCSPSTAILTVNVSALPDAGTAGSADACNNDAAFNLYNVLGGTPQLSGSFAAAIGNPEAVTISQPGDGSTSTADFDGVATGTYVFTYTVSSAGCPDATADVTITVNQAPDAGLAATVEACEDEGAFDLFTSLGGTPQATNGVWTEDAGNPATSILTQSGDGSTGTADLTTAIGTYNFTYTVTAPGCSPSTAILTVNVSALPDAGTAGSADACNNDAAFNLYNVLGGTPQLSGSFAAAIGNPEAVTISQPGDGSTSTADFDGVATGTYVFTYTVSSAGCPDATADVTITVNQAPDAGLAATVEACEDEGAFDLFTSLGGTPQATNGVWTEDAGNPATSILTQSGDGSTGTADLTTAIGTYNFTYTVTAPGCSPSTAILTVNVSALPDAGTAGSADACNNDAAFNLYNVLGGTPQLSGSFAAAIGNPEAVTISQPGDGSTSTADFDGVATGTYVFTYTVSSAGCPDATADVTITVNQAPDAGLAATVEACEDEGAFDLFTSLGGTPQATNGVWTEDAGNPATSILTQSGDGSTGTADLTTAIGTYNFTYTVTAPGCSPSTAILTVNVSALPDAGTAGSADACNNDAAFNLYNVLGGTPQLSGSFAAAIGNPEAVTISQPGDGSTSTADFDGVATGTYVFTYTVSSAGCPDATADVTINVNSLTVTLNTNNPTSGCGLADGSLDIIANSSFAGDTFTFDWSSPNGYNNIITGSDGDISGLESGDYTVVVTSNNTGCEFTDTYTVADPVPFTINVLSVNVQSECDVDNGGIDIEVTGGTGPYNYYIEDVNAGTEVSGSRLDNDASNTYSYNLLAPGDYEVFVEEGSCTQSELFTVDPVDKITATIANFVEPSCGATDGNIELDVTDVGNDFDVTIDDGVNPPNTITVTATTPTTVNLTNLGQGSYTITVTDNTTNCDVVLNQVLNDNAAFDIDNGATTVTSIQTCDGNQGAIDVVITGTLSGTESYSWTGPTGFTDPSTKDLTLLELAGDYQLTVEDAGCTVVSDVFTITEPTPPTSVAGQDSTICENAITLYADALAADQVGEWILVSQPTTASANIVSPNDPASDFENLIEIGDYTLAWLLENTVTSCSDTDTIVITRKTITVADAGAAQQVCGTTATLAANAAGTNETGIWTVVSGSGNFASGEENNPAAEVTGLSAGDNIFEWTITDDNAICDPTSNQVTITADPLPTAYAGEDEAFCDITTIDLSTLDGGNTPPLAENGTIEWTTSSTDGGSFDDNTIETPVYTFGTDDIADGTVTLTMTVTGTGACSAEVVSDEVVLNIANSPVIDPLADAAICYVDVNSTFDVDATVSNEASILWSSTGTGSFDDETSASTFYIPSAADSTAGTVDLTITAEGAGACGNVSETLTLTINSLRAIGNVSPTSACGVDDGSISLTIESNTSGPFGFVWSGPDSFASTDQNISGLAPGNYTVQVTDESAGSDCIVSETFKVEDPAAYSISNLTETPQTECDVENGGVSIEVIDGTGPFNYYITDNESPQNEIADSRSDNDASLTYSFNELAPGTYNIYVEEGACQLSQEFTINPADAITASVNTVSPADCNGGTNGAIDIDIVPVGNPYTIEVSDVNGVISTDNFTATDVTFTASGLSQGTYTITITDDVTNCEVVINQIVNENAAFTIDNSVITDIATCGGSEGEISLDISGLSGSESISWAGPNNFTASTQNISGLSNPGDYTITIEDNGCTVEQIYSITQPAECDYDCEDFKVSPITEAATCLGVDDGKLFFLLRNVNGSSPELNFDIKQAGADDALYKRFTVDNIGQGLIIEIDSSFATGTYTVVASDPNLECVSDTFNINIGTKTNLTATIDIEQPTCTISTGSISANIAGTNDEFEFILYFEGDSLTANTTGVFADLEEGDYELEFDNQNTNACGVDNQTFTIENTAVVDQSAVDINITNPECGEIFGTISASLNNLPSNYEFILVDENGDEFARNETGIFNEVPEGTYIIQFENMVDPGACPIADRGGIVIENNGSFTAVASDVENIVCHGDSDGSAVITLEGVSTGYYSVDNGVIWNEFTSGNRITGLPEVNNILVSDQPGTSDCELSVAVGIEYLSDPIELDGGSPIIITEASCDESETDGVIEIPEITGGVEPYSFEIDGNAVELNENRQITGLNKLTEVFTIIDDSGCSKDFQINTDIAPNQISARVEEINDEGNKCIEEPEGIKVRLTAFTVNNIPGPFTLILNRSDVEETVEIPLNLDNNNGNPEFFIGPNYDLNYTFEKGQQYNWTIRTTNSQQSCSTDGIVNILDGAIIPTFEMEGIDAACNDGSGALRLFNIQGDMEIPVEYQIFEGNASTPTVRINENNLPVTGEYIIDPNNYGVAMGFVSGGYNVRIVQRPSSCNNDIVSEIENAQIQQPSGNLVVELVPEPNLPPGVEREFQDMNPKPTSRRDKSDGSISVRISNESGAEAYYALLSLADDGRVSGAAPYIFNTDTVELIPNESYTFENLSAGTYIIEYFDSFGRCTQQLRIVQDKDGATDGIYVGFDESPFIPNVFTPNNDQKNDYFKILNLPDNGANLIVTNRNGTIVYENENYGPTDRESNLWDGGDSPDGIYFYRLEVNGSAIQTGWVEILRGRR</sequence>
<dbReference type="Gene3D" id="2.60.40.740">
    <property type="match status" value="1"/>
</dbReference>
<evidence type="ECO:0000313" key="4">
    <source>
        <dbReference type="Proteomes" id="UP001230496"/>
    </source>
</evidence>
<feature type="compositionally biased region" description="Polar residues" evidence="1">
    <location>
        <begin position="2719"/>
        <end position="2733"/>
    </location>
</feature>
<dbReference type="RefSeq" id="WP_308347155.1">
    <property type="nucleotide sequence ID" value="NZ_CP129971.1"/>
</dbReference>
<dbReference type="InterPro" id="IPR013783">
    <property type="entry name" value="Ig-like_fold"/>
</dbReference>
<accession>A0AA51NBV7</accession>
<dbReference type="KEGG" id="msaa:QYS49_35800"/>
<name>A0AA51NBV7_9BACT</name>
<feature type="chain" id="PRO_5041391946" evidence="2">
    <location>
        <begin position="21"/>
        <end position="4095"/>
    </location>
</feature>
<reference evidence="3 4" key="1">
    <citation type="submission" date="2023-08" db="EMBL/GenBank/DDBJ databases">
        <title>Comparative genomics and taxonomic characterization of three novel marine species of genus Marivirga.</title>
        <authorList>
            <person name="Muhammad N."/>
            <person name="Kim S.-G."/>
        </authorList>
    </citation>
    <scope>NUCLEOTIDE SEQUENCE [LARGE SCALE GENOMIC DNA]</scope>
    <source>
        <strain evidence="3 4">BDSF4-3</strain>
    </source>
</reference>
<feature type="region of interest" description="Disordered" evidence="1">
    <location>
        <begin position="3889"/>
        <end position="3915"/>
    </location>
</feature>
<proteinExistence type="predicted"/>
<gene>
    <name evidence="3" type="ORF">QYS49_35800</name>
</gene>
<organism evidence="3 4">
    <name type="scientific">Marivirga salinarum</name>
    <dbReference type="NCBI Taxonomy" id="3059078"/>
    <lineage>
        <taxon>Bacteria</taxon>
        <taxon>Pseudomonadati</taxon>
        <taxon>Bacteroidota</taxon>
        <taxon>Cytophagia</taxon>
        <taxon>Cytophagales</taxon>
        <taxon>Marivirgaceae</taxon>
        <taxon>Marivirga</taxon>
    </lineage>
</organism>
<protein>
    <submittedName>
        <fullName evidence="3">Gliding motility-associated C-terminal domain-containing protein</fullName>
    </submittedName>
</protein>
<keyword evidence="4" id="KW-1185">Reference proteome</keyword>
<feature type="signal peptide" evidence="2">
    <location>
        <begin position="1"/>
        <end position="20"/>
    </location>
</feature>
<keyword evidence="2" id="KW-0732">Signal</keyword>
<dbReference type="Proteomes" id="UP001230496">
    <property type="component" value="Chromosome"/>
</dbReference>
<evidence type="ECO:0000256" key="2">
    <source>
        <dbReference type="SAM" id="SignalP"/>
    </source>
</evidence>
<dbReference type="EMBL" id="CP129971">
    <property type="protein sequence ID" value="WMN10736.1"/>
    <property type="molecule type" value="Genomic_DNA"/>
</dbReference>
<evidence type="ECO:0000313" key="3">
    <source>
        <dbReference type="EMBL" id="WMN10736.1"/>
    </source>
</evidence>
<evidence type="ECO:0000256" key="1">
    <source>
        <dbReference type="SAM" id="MobiDB-lite"/>
    </source>
</evidence>
<dbReference type="Pfam" id="PF13585">
    <property type="entry name" value="CHU_C"/>
    <property type="match status" value="1"/>
</dbReference>
<dbReference type="Gene3D" id="2.60.40.10">
    <property type="entry name" value="Immunoglobulins"/>
    <property type="match status" value="2"/>
</dbReference>
<feature type="region of interest" description="Disordered" evidence="1">
    <location>
        <begin position="2709"/>
        <end position="2733"/>
    </location>
</feature>